<dbReference type="PROSITE" id="PS50920">
    <property type="entry name" value="SOLCAR"/>
    <property type="match status" value="3"/>
</dbReference>
<dbReference type="EMBL" id="RBNI01006034">
    <property type="protein sequence ID" value="RUP46296.1"/>
    <property type="molecule type" value="Genomic_DNA"/>
</dbReference>
<dbReference type="Gene3D" id="1.50.40.10">
    <property type="entry name" value="Mitochondrial carrier domain"/>
    <property type="match status" value="1"/>
</dbReference>
<feature type="transmembrane region" description="Helical" evidence="10">
    <location>
        <begin position="125"/>
        <end position="149"/>
    </location>
</feature>
<evidence type="ECO:0000256" key="7">
    <source>
        <dbReference type="ARBA" id="ARBA00023136"/>
    </source>
</evidence>
<organism evidence="11 12">
    <name type="scientific">Jimgerdemannia flammicorona</name>
    <dbReference type="NCBI Taxonomy" id="994334"/>
    <lineage>
        <taxon>Eukaryota</taxon>
        <taxon>Fungi</taxon>
        <taxon>Fungi incertae sedis</taxon>
        <taxon>Mucoromycota</taxon>
        <taxon>Mucoromycotina</taxon>
        <taxon>Endogonomycetes</taxon>
        <taxon>Endogonales</taxon>
        <taxon>Endogonaceae</taxon>
        <taxon>Jimgerdemannia</taxon>
    </lineage>
</organism>
<dbReference type="Proteomes" id="UP000268093">
    <property type="component" value="Unassembled WGS sequence"/>
</dbReference>
<keyword evidence="4 8" id="KW-0812">Transmembrane</keyword>
<evidence type="ECO:0000313" key="12">
    <source>
        <dbReference type="Proteomes" id="UP000268093"/>
    </source>
</evidence>
<proteinExistence type="inferred from homology"/>
<dbReference type="SUPFAM" id="SSF103506">
    <property type="entry name" value="Mitochondrial carrier"/>
    <property type="match status" value="1"/>
</dbReference>
<feature type="transmembrane region" description="Helical" evidence="10">
    <location>
        <begin position="85"/>
        <end position="105"/>
    </location>
</feature>
<dbReference type="GO" id="GO:0016020">
    <property type="term" value="C:membrane"/>
    <property type="evidence" value="ECO:0007669"/>
    <property type="project" value="UniProtKB-SubCell"/>
</dbReference>
<dbReference type="OrthoDB" id="10266426at2759"/>
<comment type="subcellular location">
    <subcellularLocation>
        <location evidence="1">Membrane</location>
        <topology evidence="1">Multi-pass membrane protein</topology>
    </subcellularLocation>
</comment>
<sequence>MLPSDYRERFNPNQIVSSFDSTCCIVGIRTHAINYTTTHQQSLRMNWGDHTSLLPYRPLNSNKFPRSTSTGTLSRIWREEGIRGLYRGLGPTIFGYLPTWAIYFTAYDYYKELIARREGRDESDWVVHILAAMGAGATSTVLTNPFWVIKTRFMTQNEHTAYRYRNTANAFTTIARTEGLRGFYKGLGPSLMGVSHVAVQFPLYERLKVWMRWCGEWVKWGEGTNEWMVSQWRLFDACLISSWTMQSQTTVVWSSVMTRHRTPAKHTRFPPLIPSGPANGEDVTTLAILIASSISKMAASVATYPHEVIRTRLQNQTVAPHKYRGIVHAVKVMASEEGWTAFYKGMPTNLMRTVPASALTILTYELLVRKLSHTEETSRGEEG</sequence>
<evidence type="ECO:0000256" key="10">
    <source>
        <dbReference type="SAM" id="Phobius"/>
    </source>
</evidence>
<comment type="similarity">
    <text evidence="2 9">Belongs to the mitochondrial carrier (TC 2.A.29) family.</text>
</comment>
<dbReference type="InterPro" id="IPR044712">
    <property type="entry name" value="SLC25A32-like"/>
</dbReference>
<name>A0A433D623_9FUNG</name>
<evidence type="ECO:0000256" key="2">
    <source>
        <dbReference type="ARBA" id="ARBA00006375"/>
    </source>
</evidence>
<dbReference type="InterPro" id="IPR023395">
    <property type="entry name" value="MCP_dom_sf"/>
</dbReference>
<reference evidence="11 12" key="1">
    <citation type="journal article" date="2018" name="New Phytol.">
        <title>Phylogenomics of Endogonaceae and evolution of mycorrhizas within Mucoromycota.</title>
        <authorList>
            <person name="Chang Y."/>
            <person name="Desiro A."/>
            <person name="Na H."/>
            <person name="Sandor L."/>
            <person name="Lipzen A."/>
            <person name="Clum A."/>
            <person name="Barry K."/>
            <person name="Grigoriev I.V."/>
            <person name="Martin F.M."/>
            <person name="Stajich J.E."/>
            <person name="Smith M.E."/>
            <person name="Bonito G."/>
            <person name="Spatafora J.W."/>
        </authorList>
    </citation>
    <scope>NUCLEOTIDE SEQUENCE [LARGE SCALE GENOMIC DNA]</scope>
    <source>
        <strain evidence="11 12">GMNB39</strain>
    </source>
</reference>
<dbReference type="PANTHER" id="PTHR45683">
    <property type="entry name" value="MITOCHONDRIAL NICOTINAMIDE ADENINE DINUCLEOTIDE TRANSPORTER 1-RELATED-RELATED"/>
    <property type="match status" value="1"/>
</dbReference>
<keyword evidence="7 8" id="KW-0472">Membrane</keyword>
<protein>
    <submittedName>
        <fullName evidence="11">Mitochondrial NAD transporter</fullName>
    </submittedName>
</protein>
<evidence type="ECO:0000256" key="9">
    <source>
        <dbReference type="RuleBase" id="RU000488"/>
    </source>
</evidence>
<keyword evidence="5" id="KW-0677">Repeat</keyword>
<keyword evidence="12" id="KW-1185">Reference proteome</keyword>
<dbReference type="InterPro" id="IPR018108">
    <property type="entry name" value="MCP_transmembrane"/>
</dbReference>
<gene>
    <name evidence="11" type="ORF">BC936DRAFT_147115</name>
</gene>
<dbReference type="GO" id="GO:0006862">
    <property type="term" value="P:nucleotide transport"/>
    <property type="evidence" value="ECO:0007669"/>
    <property type="project" value="InterPro"/>
</dbReference>
<evidence type="ECO:0000256" key="5">
    <source>
        <dbReference type="ARBA" id="ARBA00022737"/>
    </source>
</evidence>
<dbReference type="GO" id="GO:0055085">
    <property type="term" value="P:transmembrane transport"/>
    <property type="evidence" value="ECO:0007669"/>
    <property type="project" value="InterPro"/>
</dbReference>
<feature type="repeat" description="Solcar" evidence="8">
    <location>
        <begin position="36"/>
        <end position="113"/>
    </location>
</feature>
<feature type="repeat" description="Solcar" evidence="8">
    <location>
        <begin position="283"/>
        <end position="370"/>
    </location>
</feature>
<accession>A0A433D623</accession>
<evidence type="ECO:0000256" key="4">
    <source>
        <dbReference type="ARBA" id="ARBA00022692"/>
    </source>
</evidence>
<comment type="caution">
    <text evidence="11">The sequence shown here is derived from an EMBL/GenBank/DDBJ whole genome shotgun (WGS) entry which is preliminary data.</text>
</comment>
<feature type="repeat" description="Solcar" evidence="8">
    <location>
        <begin position="123"/>
        <end position="210"/>
    </location>
</feature>
<evidence type="ECO:0000313" key="11">
    <source>
        <dbReference type="EMBL" id="RUP46296.1"/>
    </source>
</evidence>
<dbReference type="Pfam" id="PF00153">
    <property type="entry name" value="Mito_carr"/>
    <property type="match status" value="3"/>
</dbReference>
<keyword evidence="6 10" id="KW-1133">Transmembrane helix</keyword>
<evidence type="ECO:0000256" key="8">
    <source>
        <dbReference type="PROSITE-ProRule" id="PRU00282"/>
    </source>
</evidence>
<evidence type="ECO:0000256" key="3">
    <source>
        <dbReference type="ARBA" id="ARBA00022448"/>
    </source>
</evidence>
<evidence type="ECO:0000256" key="1">
    <source>
        <dbReference type="ARBA" id="ARBA00004141"/>
    </source>
</evidence>
<evidence type="ECO:0000256" key="6">
    <source>
        <dbReference type="ARBA" id="ARBA00022989"/>
    </source>
</evidence>
<dbReference type="AlphaFoldDB" id="A0A433D623"/>
<keyword evidence="3 9" id="KW-0813">Transport</keyword>